<gene>
    <name evidence="2" type="ORF">GCM10023346_11850</name>
</gene>
<dbReference type="Proteomes" id="UP001500200">
    <property type="component" value="Unassembled WGS sequence"/>
</dbReference>
<evidence type="ECO:0000313" key="3">
    <source>
        <dbReference type="Proteomes" id="UP001500200"/>
    </source>
</evidence>
<proteinExistence type="predicted"/>
<sequence length="73" mass="8404">MEDSKGPDEKVWISRFGKAGLMTIILMFINNSWWTGRNVIREALTVALAFALSLAFVALSDFASRWLKSRRRR</sequence>
<organism evidence="2 3">
    <name type="scientific">Arthrobacter gyeryongensis</name>
    <dbReference type="NCBI Taxonomy" id="1650592"/>
    <lineage>
        <taxon>Bacteria</taxon>
        <taxon>Bacillati</taxon>
        <taxon>Actinomycetota</taxon>
        <taxon>Actinomycetes</taxon>
        <taxon>Micrococcales</taxon>
        <taxon>Micrococcaceae</taxon>
        <taxon>Arthrobacter</taxon>
    </lineage>
</organism>
<evidence type="ECO:0000313" key="2">
    <source>
        <dbReference type="EMBL" id="GAA5191702.1"/>
    </source>
</evidence>
<keyword evidence="3" id="KW-1185">Reference proteome</keyword>
<keyword evidence="1" id="KW-0472">Membrane</keyword>
<protein>
    <submittedName>
        <fullName evidence="2">Uncharacterized protein</fullName>
    </submittedName>
</protein>
<name>A0ABP9S8I4_9MICC</name>
<reference evidence="3" key="1">
    <citation type="journal article" date="2019" name="Int. J. Syst. Evol. Microbiol.">
        <title>The Global Catalogue of Microorganisms (GCM) 10K type strain sequencing project: providing services to taxonomists for standard genome sequencing and annotation.</title>
        <authorList>
            <consortium name="The Broad Institute Genomics Platform"/>
            <consortium name="The Broad Institute Genome Sequencing Center for Infectious Disease"/>
            <person name="Wu L."/>
            <person name="Ma J."/>
        </authorList>
    </citation>
    <scope>NUCLEOTIDE SEQUENCE [LARGE SCALE GENOMIC DNA]</scope>
    <source>
        <strain evidence="3">JCM 18514</strain>
    </source>
</reference>
<evidence type="ECO:0000256" key="1">
    <source>
        <dbReference type="SAM" id="Phobius"/>
    </source>
</evidence>
<accession>A0ABP9S8I4</accession>
<comment type="caution">
    <text evidence="2">The sequence shown here is derived from an EMBL/GenBank/DDBJ whole genome shotgun (WGS) entry which is preliminary data.</text>
</comment>
<keyword evidence="1" id="KW-1133">Transmembrane helix</keyword>
<dbReference type="EMBL" id="BAABKK010000009">
    <property type="protein sequence ID" value="GAA5191702.1"/>
    <property type="molecule type" value="Genomic_DNA"/>
</dbReference>
<keyword evidence="1" id="KW-0812">Transmembrane</keyword>
<feature type="transmembrane region" description="Helical" evidence="1">
    <location>
        <begin position="43"/>
        <end position="63"/>
    </location>
</feature>
<feature type="transmembrane region" description="Helical" evidence="1">
    <location>
        <begin position="12"/>
        <end position="31"/>
    </location>
</feature>